<gene>
    <name evidence="2" type="ORF">B296_00023151</name>
</gene>
<accession>A0A426X7G4</accession>
<reference evidence="2 3" key="1">
    <citation type="journal article" date="2014" name="Agronomy (Basel)">
        <title>A Draft Genome Sequence for Ensete ventricosum, the Drought-Tolerant Tree Against Hunger.</title>
        <authorList>
            <person name="Harrison J."/>
            <person name="Moore K.A."/>
            <person name="Paszkiewicz K."/>
            <person name="Jones T."/>
            <person name="Grant M."/>
            <person name="Ambacheew D."/>
            <person name="Muzemil S."/>
            <person name="Studholme D.J."/>
        </authorList>
    </citation>
    <scope>NUCLEOTIDE SEQUENCE [LARGE SCALE GENOMIC DNA]</scope>
</reference>
<proteinExistence type="predicted"/>
<evidence type="ECO:0000313" key="3">
    <source>
        <dbReference type="Proteomes" id="UP000287651"/>
    </source>
</evidence>
<dbReference type="Proteomes" id="UP000287651">
    <property type="component" value="Unassembled WGS sequence"/>
</dbReference>
<evidence type="ECO:0000256" key="1">
    <source>
        <dbReference type="SAM" id="MobiDB-lite"/>
    </source>
</evidence>
<feature type="compositionally biased region" description="Basic and acidic residues" evidence="1">
    <location>
        <begin position="1"/>
        <end position="11"/>
    </location>
</feature>
<comment type="caution">
    <text evidence="2">The sequence shown here is derived from an EMBL/GenBank/DDBJ whole genome shotgun (WGS) entry which is preliminary data.</text>
</comment>
<evidence type="ECO:0000313" key="2">
    <source>
        <dbReference type="EMBL" id="RRT35416.1"/>
    </source>
</evidence>
<name>A0A426X7G4_ENSVE</name>
<dbReference type="EMBL" id="AMZH03025099">
    <property type="protein sequence ID" value="RRT35416.1"/>
    <property type="molecule type" value="Genomic_DNA"/>
</dbReference>
<sequence length="244" mass="26860">MVVEMQGKEEEVGATGSGKEEEVGAARSGKQRGQQGGGRQQRQRHRCATTAGSRGGATVHRRGRRSGRQQQSRGGRKRAATVRRGLWQRESSGVRPVAIVVGRRKMRLRVAVVRTATVDGRRQWPWPARDTAAADGRRQFFGGDGSGWWQRSRVAGDKGGDCGKEVVTVGCSGSDNKEAAAEKKGEEQRCRRQMREERKIAQRAYDYCDRKGRGQWLRRRRPTAGAREEEGGRCAGGAAAVVEC</sequence>
<organism evidence="2 3">
    <name type="scientific">Ensete ventricosum</name>
    <name type="common">Abyssinian banana</name>
    <name type="synonym">Musa ensete</name>
    <dbReference type="NCBI Taxonomy" id="4639"/>
    <lineage>
        <taxon>Eukaryota</taxon>
        <taxon>Viridiplantae</taxon>
        <taxon>Streptophyta</taxon>
        <taxon>Embryophyta</taxon>
        <taxon>Tracheophyta</taxon>
        <taxon>Spermatophyta</taxon>
        <taxon>Magnoliopsida</taxon>
        <taxon>Liliopsida</taxon>
        <taxon>Zingiberales</taxon>
        <taxon>Musaceae</taxon>
        <taxon>Ensete</taxon>
    </lineage>
</organism>
<dbReference type="AlphaFoldDB" id="A0A426X7G4"/>
<feature type="region of interest" description="Disordered" evidence="1">
    <location>
        <begin position="1"/>
        <end position="83"/>
    </location>
</feature>
<protein>
    <submittedName>
        <fullName evidence="2">Uncharacterized protein</fullName>
    </submittedName>
</protein>